<evidence type="ECO:0000313" key="6">
    <source>
        <dbReference type="EMBL" id="RUL53549.1"/>
    </source>
</evidence>
<name>A0A3S0RJK4_9BACI</name>
<dbReference type="Pfam" id="PF01758">
    <property type="entry name" value="SBF"/>
    <property type="match status" value="1"/>
</dbReference>
<dbReference type="AlphaFoldDB" id="A0A3S0RJK4"/>
<comment type="subcellular location">
    <subcellularLocation>
        <location evidence="1">Membrane</location>
        <topology evidence="1">Multi-pass membrane protein</topology>
    </subcellularLocation>
</comment>
<proteinExistence type="predicted"/>
<feature type="transmembrane region" description="Helical" evidence="5">
    <location>
        <begin position="200"/>
        <end position="218"/>
    </location>
</feature>
<keyword evidence="3 5" id="KW-1133">Transmembrane helix</keyword>
<feature type="transmembrane region" description="Helical" evidence="5">
    <location>
        <begin position="224"/>
        <end position="248"/>
    </location>
</feature>
<feature type="transmembrane region" description="Helical" evidence="5">
    <location>
        <begin position="64"/>
        <end position="85"/>
    </location>
</feature>
<dbReference type="RefSeq" id="WP_126658689.1">
    <property type="nucleotide sequence ID" value="NZ_RYYR01000009.1"/>
</dbReference>
<feature type="transmembrane region" description="Helical" evidence="5">
    <location>
        <begin position="125"/>
        <end position="145"/>
    </location>
</feature>
<feature type="transmembrane region" description="Helical" evidence="5">
    <location>
        <begin position="255"/>
        <end position="278"/>
    </location>
</feature>
<organism evidence="6 7">
    <name type="scientific">Lysinibacillus antri</name>
    <dbReference type="NCBI Taxonomy" id="2498145"/>
    <lineage>
        <taxon>Bacteria</taxon>
        <taxon>Bacillati</taxon>
        <taxon>Bacillota</taxon>
        <taxon>Bacilli</taxon>
        <taxon>Bacillales</taxon>
        <taxon>Bacillaceae</taxon>
        <taxon>Lysinibacillus</taxon>
    </lineage>
</organism>
<evidence type="ECO:0000256" key="1">
    <source>
        <dbReference type="ARBA" id="ARBA00004141"/>
    </source>
</evidence>
<gene>
    <name evidence="6" type="ORF">EK386_08245</name>
</gene>
<feature type="transmembrane region" description="Helical" evidence="5">
    <location>
        <begin position="284"/>
        <end position="305"/>
    </location>
</feature>
<keyword evidence="7" id="KW-1185">Reference proteome</keyword>
<evidence type="ECO:0000313" key="7">
    <source>
        <dbReference type="Proteomes" id="UP000287910"/>
    </source>
</evidence>
<dbReference type="PANTHER" id="PTHR10361:SF28">
    <property type="entry name" value="P3 PROTEIN-RELATED"/>
    <property type="match status" value="1"/>
</dbReference>
<keyword evidence="4 5" id="KW-0472">Membrane</keyword>
<dbReference type="InterPro" id="IPR038770">
    <property type="entry name" value="Na+/solute_symporter_sf"/>
</dbReference>
<feature type="transmembrane region" description="Helical" evidence="5">
    <location>
        <begin position="157"/>
        <end position="179"/>
    </location>
</feature>
<sequence length="319" mass="35219">MLDSINKYLQKMMPILTPVSLLIGVLLSDIGGQLLFLVPWLFAFMTFAGSLSMNFQGLKSFTKYPWVILGTIAFLHIIMPVWAYFVSTVLFDDHLVTIGFVLSVAVPTGVTSFIWVSICRGNLPLCLSIILIDTILSPIVMPLLVKLVVGRTIEIDTWSIMLDLLWMIVLPSIVAVLLNEWTKGSINVTVGKKLAPFQKLSLFLIVMINSSVIAPYLKNVTWEIAGIIAVVFVLAISGYAMCLVLGHFLFKDPSIITTVVFTGGMRNIAVGVVVASTYFPGKVVMPVVFGMLFQQIIASQFSRVLDKYKVKYEKIPASS</sequence>
<evidence type="ECO:0000256" key="2">
    <source>
        <dbReference type="ARBA" id="ARBA00022692"/>
    </source>
</evidence>
<dbReference type="PANTHER" id="PTHR10361">
    <property type="entry name" value="SODIUM-BILE ACID COTRANSPORTER"/>
    <property type="match status" value="1"/>
</dbReference>
<protein>
    <submittedName>
        <fullName evidence="6">Bile acid:sodium symporter family protein</fullName>
    </submittedName>
</protein>
<accession>A0A3S0RJK4</accession>
<evidence type="ECO:0000256" key="3">
    <source>
        <dbReference type="ARBA" id="ARBA00022989"/>
    </source>
</evidence>
<dbReference type="EMBL" id="RYYR01000009">
    <property type="protein sequence ID" value="RUL53549.1"/>
    <property type="molecule type" value="Genomic_DNA"/>
</dbReference>
<keyword evidence="2 5" id="KW-0812">Transmembrane</keyword>
<feature type="transmembrane region" description="Helical" evidence="5">
    <location>
        <begin position="34"/>
        <end position="52"/>
    </location>
</feature>
<evidence type="ECO:0000256" key="5">
    <source>
        <dbReference type="SAM" id="Phobius"/>
    </source>
</evidence>
<feature type="transmembrane region" description="Helical" evidence="5">
    <location>
        <begin position="97"/>
        <end position="118"/>
    </location>
</feature>
<dbReference type="InterPro" id="IPR002657">
    <property type="entry name" value="BilAc:Na_symport/Acr3"/>
</dbReference>
<dbReference type="Gene3D" id="1.20.1530.20">
    <property type="match status" value="1"/>
</dbReference>
<dbReference type="InterPro" id="IPR004710">
    <property type="entry name" value="Bilac:Na_transpt"/>
</dbReference>
<dbReference type="GO" id="GO:0016020">
    <property type="term" value="C:membrane"/>
    <property type="evidence" value="ECO:0007669"/>
    <property type="project" value="UniProtKB-SubCell"/>
</dbReference>
<reference evidence="6 7" key="1">
    <citation type="submission" date="2018-12" db="EMBL/GenBank/DDBJ databases">
        <title>Lysinibacillus antri sp. nov., isolated from a cave soil.</title>
        <authorList>
            <person name="Narsing Rao M.P."/>
            <person name="Zhang H."/>
            <person name="Dong Z.-Y."/>
            <person name="Niu X.-K."/>
            <person name="Zhang K."/>
            <person name="Fang B.-Z."/>
            <person name="Kang Y.-Q."/>
            <person name="Xiao M."/>
            <person name="Li W.-J."/>
        </authorList>
    </citation>
    <scope>NUCLEOTIDE SEQUENCE [LARGE SCALE GENOMIC DNA]</scope>
    <source>
        <strain evidence="6 7">SYSU K30002</strain>
    </source>
</reference>
<dbReference type="Proteomes" id="UP000287910">
    <property type="component" value="Unassembled WGS sequence"/>
</dbReference>
<comment type="caution">
    <text evidence="6">The sequence shown here is derived from an EMBL/GenBank/DDBJ whole genome shotgun (WGS) entry which is preliminary data.</text>
</comment>
<evidence type="ECO:0000256" key="4">
    <source>
        <dbReference type="ARBA" id="ARBA00023136"/>
    </source>
</evidence>